<dbReference type="Proteomes" id="UP000887229">
    <property type="component" value="Unassembled WGS sequence"/>
</dbReference>
<dbReference type="PANTHER" id="PTHR15565">
    <property type="entry name" value="AATF PROTEIN APOPTOSIS ANTAGONIZING TRANSCRIPTION FACTOR"/>
    <property type="match status" value="1"/>
</dbReference>
<dbReference type="OrthoDB" id="5783963at2759"/>
<name>A0A9P7ZG11_9HYPO</name>
<feature type="domain" description="Apoptosis-antagonizing transcription factor C-terminal" evidence="4">
    <location>
        <begin position="419"/>
        <end position="502"/>
    </location>
</feature>
<dbReference type="GeneID" id="70296739"/>
<feature type="compositionally biased region" description="Acidic residues" evidence="3">
    <location>
        <begin position="198"/>
        <end position="218"/>
    </location>
</feature>
<protein>
    <recommendedName>
        <fullName evidence="2">Protein BFR2</fullName>
    </recommendedName>
</protein>
<dbReference type="PANTHER" id="PTHR15565:SF0">
    <property type="entry name" value="PROTEIN AATF"/>
    <property type="match status" value="1"/>
</dbReference>
<feature type="compositionally biased region" description="Basic and acidic residues" evidence="3">
    <location>
        <begin position="9"/>
        <end position="22"/>
    </location>
</feature>
<sequence>MAKGKGRAHLFEEPEKAAKDYDPEADVDVDSNSGSDASEDANAGTEDYETVGKSKLRQKENVSLGPAYRGSKVSRAALDQESDEDDEDEDDEEDEEDYADPDLIDLEADEAEASDSEIDSDNALGESDAEHFEGYTFRGSSKPAKAKAKRATAADFLSSSSDEEGEPNGADASDDEDEDEDEDMDDGLEELVNGGGTSDEDEDEDAEGSDEEESDSDDEAPKKAAGPKLQTMSGHSNPDVQKGLAIQQQRKVYDGLLNLRIRLQKALVASNTFPTVEDASEAESEPYEAAEEAAVKLLNTISSLKGTFGPAGGAGGAGSKRKRDVEKSMTAAQMWECLQEEDKRPSKARKANLEKWSQKVRAVNDASSKKSLVSSLEQQIDDTEYRLVKRTKVPRSCAPAQAAKRVTEDADIFDDADFYQQLLKELVDQRTVDSSIDQASTVPSVMLTAARDVKTRKVVDRKASKGRKMRFTVHEKLQNFMAPEDRRVWEQGAIDRFFGTLFGQRLELNEEDVQSDEDEDLGGLTAEAEGLRLFK</sequence>
<accession>A0A9P7ZG11</accession>
<proteinExistence type="inferred from homology"/>
<evidence type="ECO:0000259" key="4">
    <source>
        <dbReference type="Pfam" id="PF08164"/>
    </source>
</evidence>
<dbReference type="InterPro" id="IPR012617">
    <property type="entry name" value="AATF_C"/>
</dbReference>
<dbReference type="InterPro" id="IPR025160">
    <property type="entry name" value="AATF"/>
</dbReference>
<dbReference type="InterPro" id="IPR039223">
    <property type="entry name" value="AATF/Bfr2"/>
</dbReference>
<feature type="compositionally biased region" description="Acidic residues" evidence="3">
    <location>
        <begin position="161"/>
        <end position="189"/>
    </location>
</feature>
<evidence type="ECO:0000256" key="2">
    <source>
        <dbReference type="ARBA" id="ARBA00013850"/>
    </source>
</evidence>
<evidence type="ECO:0000259" key="5">
    <source>
        <dbReference type="Pfam" id="PF13339"/>
    </source>
</evidence>
<feature type="compositionally biased region" description="Polar residues" evidence="3">
    <location>
        <begin position="230"/>
        <end position="239"/>
    </location>
</feature>
<dbReference type="AlphaFoldDB" id="A0A9P7ZG11"/>
<gene>
    <name evidence="6" type="ORF">F5Z01DRAFT_683283</name>
</gene>
<evidence type="ECO:0000313" key="6">
    <source>
        <dbReference type="EMBL" id="KAG9251438.1"/>
    </source>
</evidence>
<dbReference type="Pfam" id="PF08164">
    <property type="entry name" value="TRAUB"/>
    <property type="match status" value="1"/>
</dbReference>
<reference evidence="6" key="1">
    <citation type="journal article" date="2021" name="IMA Fungus">
        <title>Genomic characterization of three marine fungi, including Emericellopsis atlantica sp. nov. with signatures of a generalist lifestyle and marine biomass degradation.</title>
        <authorList>
            <person name="Hagestad O.C."/>
            <person name="Hou L."/>
            <person name="Andersen J.H."/>
            <person name="Hansen E.H."/>
            <person name="Altermark B."/>
            <person name="Li C."/>
            <person name="Kuhnert E."/>
            <person name="Cox R.J."/>
            <person name="Crous P.W."/>
            <person name="Spatafora J.W."/>
            <person name="Lail K."/>
            <person name="Amirebrahimi M."/>
            <person name="Lipzen A."/>
            <person name="Pangilinan J."/>
            <person name="Andreopoulos W."/>
            <person name="Hayes R.D."/>
            <person name="Ng V."/>
            <person name="Grigoriev I.V."/>
            <person name="Jackson S.A."/>
            <person name="Sutton T.D.S."/>
            <person name="Dobson A.D.W."/>
            <person name="Rama T."/>
        </authorList>
    </citation>
    <scope>NUCLEOTIDE SEQUENCE</scope>
    <source>
        <strain evidence="6">TS7</strain>
    </source>
</reference>
<evidence type="ECO:0000313" key="7">
    <source>
        <dbReference type="Proteomes" id="UP000887229"/>
    </source>
</evidence>
<organism evidence="6 7">
    <name type="scientific">Emericellopsis atlantica</name>
    <dbReference type="NCBI Taxonomy" id="2614577"/>
    <lineage>
        <taxon>Eukaryota</taxon>
        <taxon>Fungi</taxon>
        <taxon>Dikarya</taxon>
        <taxon>Ascomycota</taxon>
        <taxon>Pezizomycotina</taxon>
        <taxon>Sordariomycetes</taxon>
        <taxon>Hypocreomycetidae</taxon>
        <taxon>Hypocreales</taxon>
        <taxon>Bionectriaceae</taxon>
        <taxon>Emericellopsis</taxon>
    </lineage>
</organism>
<comment type="similarity">
    <text evidence="1">Belongs to the AATF family.</text>
</comment>
<dbReference type="Pfam" id="PF13339">
    <property type="entry name" value="AATF-Che1"/>
    <property type="match status" value="1"/>
</dbReference>
<feature type="compositionally biased region" description="Acidic residues" evidence="3">
    <location>
        <begin position="80"/>
        <end position="120"/>
    </location>
</feature>
<dbReference type="EMBL" id="MU251268">
    <property type="protein sequence ID" value="KAG9251438.1"/>
    <property type="molecule type" value="Genomic_DNA"/>
</dbReference>
<feature type="region of interest" description="Disordered" evidence="3">
    <location>
        <begin position="1"/>
        <end position="243"/>
    </location>
</feature>
<feature type="domain" description="AATF leucine zipper-containing" evidence="5">
    <location>
        <begin position="239"/>
        <end position="359"/>
    </location>
</feature>
<evidence type="ECO:0000256" key="3">
    <source>
        <dbReference type="SAM" id="MobiDB-lite"/>
    </source>
</evidence>
<keyword evidence="7" id="KW-1185">Reference proteome</keyword>
<comment type="caution">
    <text evidence="6">The sequence shown here is derived from an EMBL/GenBank/DDBJ whole genome shotgun (WGS) entry which is preliminary data.</text>
</comment>
<dbReference type="GO" id="GO:0000462">
    <property type="term" value="P:maturation of SSU-rRNA from tricistronic rRNA transcript (SSU-rRNA, 5.8S rRNA, LSU-rRNA)"/>
    <property type="evidence" value="ECO:0007669"/>
    <property type="project" value="TreeGrafter"/>
</dbReference>
<dbReference type="RefSeq" id="XP_046115362.1">
    <property type="nucleotide sequence ID" value="XM_046265836.1"/>
</dbReference>
<dbReference type="GO" id="GO:0005730">
    <property type="term" value="C:nucleolus"/>
    <property type="evidence" value="ECO:0007669"/>
    <property type="project" value="TreeGrafter"/>
</dbReference>
<evidence type="ECO:0000256" key="1">
    <source>
        <dbReference type="ARBA" id="ARBA00008966"/>
    </source>
</evidence>